<evidence type="ECO:0000313" key="2">
    <source>
        <dbReference type="Proteomes" id="UP000279833"/>
    </source>
</evidence>
<dbReference type="EMBL" id="UZAK01036812">
    <property type="protein sequence ID" value="VDP56739.1"/>
    <property type="molecule type" value="Genomic_DNA"/>
</dbReference>
<dbReference type="AlphaFoldDB" id="A0A183KHQ0"/>
<organism evidence="3">
    <name type="scientific">Schistosoma curassoni</name>
    <dbReference type="NCBI Taxonomy" id="6186"/>
    <lineage>
        <taxon>Eukaryota</taxon>
        <taxon>Metazoa</taxon>
        <taxon>Spiralia</taxon>
        <taxon>Lophotrochozoa</taxon>
        <taxon>Platyhelminthes</taxon>
        <taxon>Trematoda</taxon>
        <taxon>Digenea</taxon>
        <taxon>Strigeidida</taxon>
        <taxon>Schistosomatoidea</taxon>
        <taxon>Schistosomatidae</taxon>
        <taxon>Schistosoma</taxon>
    </lineage>
</organism>
<reference evidence="1 2" key="2">
    <citation type="submission" date="2018-11" db="EMBL/GenBank/DDBJ databases">
        <authorList>
            <consortium name="Pathogen Informatics"/>
        </authorList>
    </citation>
    <scope>NUCLEOTIDE SEQUENCE [LARGE SCALE GENOMIC DNA]</scope>
    <source>
        <strain evidence="1">Dakar</strain>
        <strain evidence="2">Dakar, Senegal</strain>
    </source>
</reference>
<evidence type="ECO:0000313" key="1">
    <source>
        <dbReference type="EMBL" id="VDP56739.1"/>
    </source>
</evidence>
<evidence type="ECO:0000313" key="3">
    <source>
        <dbReference type="WBParaSite" id="SCUD_0001455401-mRNA-1"/>
    </source>
</evidence>
<proteinExistence type="predicted"/>
<keyword evidence="2" id="KW-1185">Reference proteome</keyword>
<accession>A0A183KHQ0</accession>
<protein>
    <submittedName>
        <fullName evidence="1 3">Uncharacterized protein</fullName>
    </submittedName>
</protein>
<name>A0A183KHQ0_9TREM</name>
<dbReference type="Proteomes" id="UP000279833">
    <property type="component" value="Unassembled WGS sequence"/>
</dbReference>
<dbReference type="WBParaSite" id="SCUD_0001455401-mRNA-1">
    <property type="protein sequence ID" value="SCUD_0001455401-mRNA-1"/>
    <property type="gene ID" value="SCUD_0001455401"/>
</dbReference>
<gene>
    <name evidence="1" type="ORF">SCUD_LOCUS14551</name>
</gene>
<reference evidence="3" key="1">
    <citation type="submission" date="2016-06" db="UniProtKB">
        <authorList>
            <consortium name="WormBaseParasite"/>
        </authorList>
    </citation>
    <scope>IDENTIFICATION</scope>
</reference>
<sequence>MLGQQLQVAQPVVSLSLYKPPGHVFVHGVNGQSVEDKSSILIVSGIDTESRILVLASLPLNG</sequence>